<dbReference type="RefSeq" id="WP_123630117.1">
    <property type="nucleotide sequence ID" value="NZ_AYKH01000003.1"/>
</dbReference>
<comment type="caution">
    <text evidence="1">The sequence shown here is derived from an EMBL/GenBank/DDBJ whole genome shotgun (WGS) entry which is preliminary data.</text>
</comment>
<dbReference type="AlphaFoldDB" id="A0A423PVR5"/>
<evidence type="ECO:0000313" key="2">
    <source>
        <dbReference type="Proteomes" id="UP000283993"/>
    </source>
</evidence>
<evidence type="ECO:0008006" key="3">
    <source>
        <dbReference type="Google" id="ProtNLM"/>
    </source>
</evidence>
<gene>
    <name evidence="1" type="ORF">SAOR_02775</name>
</gene>
<proteinExistence type="predicted"/>
<dbReference type="Proteomes" id="UP000283993">
    <property type="component" value="Unassembled WGS sequence"/>
</dbReference>
<reference evidence="1 2" key="1">
    <citation type="submission" date="2013-10" db="EMBL/GenBank/DDBJ databases">
        <title>Salinisphaera orenii MK-B5 Genome Sequencing.</title>
        <authorList>
            <person name="Lai Q."/>
            <person name="Li C."/>
            <person name="Shao Z."/>
        </authorList>
    </citation>
    <scope>NUCLEOTIDE SEQUENCE [LARGE SCALE GENOMIC DNA]</scope>
    <source>
        <strain evidence="1 2">MK-B5</strain>
    </source>
</reference>
<organism evidence="1 2">
    <name type="scientific">Salinisphaera orenii MK-B5</name>
    <dbReference type="NCBI Taxonomy" id="856730"/>
    <lineage>
        <taxon>Bacteria</taxon>
        <taxon>Pseudomonadati</taxon>
        <taxon>Pseudomonadota</taxon>
        <taxon>Gammaproteobacteria</taxon>
        <taxon>Salinisphaerales</taxon>
        <taxon>Salinisphaeraceae</taxon>
        <taxon>Salinisphaera</taxon>
    </lineage>
</organism>
<protein>
    <recommendedName>
        <fullName evidence="3">Lipocalin-like domain-containing protein</fullName>
    </recommendedName>
</protein>
<sequence>MAGFDGRWRIVWMQEWDEDFVDLVQPGYFRFDGDSGEFAFGAMTAALDARYGEDKRRVDFSWDGMDEGDVVNGRGWLMLTGTDTAEGRLFIHLGDDSAIRLERRA</sequence>
<accession>A0A423PVR5</accession>
<name>A0A423PVR5_9GAMM</name>
<dbReference type="EMBL" id="AYKH01000003">
    <property type="protein sequence ID" value="ROO29700.1"/>
    <property type="molecule type" value="Genomic_DNA"/>
</dbReference>
<keyword evidence="2" id="KW-1185">Reference proteome</keyword>
<evidence type="ECO:0000313" key="1">
    <source>
        <dbReference type="EMBL" id="ROO29700.1"/>
    </source>
</evidence>